<reference evidence="4" key="1">
    <citation type="submission" date="2009-05" db="EMBL/GenBank/DDBJ databases">
        <authorList>
            <person name="Harkins D.M."/>
            <person name="DeShazer D."/>
            <person name="Woods D.E."/>
            <person name="Brinkac L.M."/>
            <person name="Brown K.A."/>
            <person name="Hung G.C."/>
            <person name="Tuanyok A."/>
            <person name="Zhang B."/>
            <person name="Nierman W.C."/>
        </authorList>
    </citation>
    <scope>NUCLEOTIDE SEQUENCE [LARGE SCALE GENOMIC DNA]</scope>
    <source>
        <strain evidence="4">1710a</strain>
    </source>
</reference>
<dbReference type="GeneID" id="93064006"/>
<dbReference type="GO" id="GO:0005737">
    <property type="term" value="C:cytoplasm"/>
    <property type="evidence" value="ECO:0007669"/>
    <property type="project" value="TreeGrafter"/>
</dbReference>
<proteinExistence type="predicted"/>
<dbReference type="Gene3D" id="3.20.20.70">
    <property type="entry name" value="Aldolase class I"/>
    <property type="match status" value="1"/>
</dbReference>
<dbReference type="GO" id="GO:0009228">
    <property type="term" value="P:thiamine biosynthetic process"/>
    <property type="evidence" value="ECO:0007669"/>
    <property type="project" value="UniProtKB-KW"/>
</dbReference>
<evidence type="ECO:0000256" key="2">
    <source>
        <dbReference type="ARBA" id="ARBA00022977"/>
    </source>
</evidence>
<dbReference type="Pfam" id="PF02581">
    <property type="entry name" value="TMP-TENI"/>
    <property type="match status" value="1"/>
</dbReference>
<dbReference type="CDD" id="cd00564">
    <property type="entry name" value="TMP_TenI"/>
    <property type="match status" value="1"/>
</dbReference>
<dbReference type="GO" id="GO:0004789">
    <property type="term" value="F:thiamine-phosphate diphosphorylase activity"/>
    <property type="evidence" value="ECO:0007669"/>
    <property type="project" value="TreeGrafter"/>
</dbReference>
<dbReference type="EMBL" id="CM000833">
    <property type="protein sequence ID" value="EET03875.1"/>
    <property type="molecule type" value="Genomic_DNA"/>
</dbReference>
<dbReference type="PANTHER" id="PTHR20857:SF15">
    <property type="entry name" value="THIAMINE-PHOSPHATE SYNTHASE"/>
    <property type="match status" value="1"/>
</dbReference>
<comment type="pathway">
    <text evidence="1">Cofactor biosynthesis; thiamine diphosphate biosynthesis.</text>
</comment>
<dbReference type="Proteomes" id="UP000001812">
    <property type="component" value="Chromosome II"/>
</dbReference>
<dbReference type="HOGENOM" id="CLU_018272_3_4_4"/>
<sequence>MSARDGDRAADHDMHDDLALPPYYLITPEPASGSDADLAAFLDRLSDALATGLTLVQLRVKTLDAPAYAALAAGALARCRAQRARMIVNGPIAVEAALALGAAGVHLGSAALRAATARPLGSEGLLSAACHSLDELRHAQRIGADLATLSPVLPTLTHPGAPTLGWTRFAECAAHTRVPVYALGGMTRTHLETARAHHAHGIASIRGLW</sequence>
<dbReference type="InterPro" id="IPR022998">
    <property type="entry name" value="ThiamineP_synth_TenI"/>
</dbReference>
<feature type="domain" description="Thiamine phosphate synthase/TenI" evidence="3">
    <location>
        <begin position="24"/>
        <end position="207"/>
    </location>
</feature>
<dbReference type="SUPFAM" id="SSF51391">
    <property type="entry name" value="Thiamin phosphate synthase"/>
    <property type="match status" value="1"/>
</dbReference>
<name>A0A0E1VSJ2_BURPE</name>
<dbReference type="RefSeq" id="WP_004190469.1">
    <property type="nucleotide sequence ID" value="NZ_CM000833.1"/>
</dbReference>
<evidence type="ECO:0000313" key="4">
    <source>
        <dbReference type="EMBL" id="EET03875.1"/>
    </source>
</evidence>
<gene>
    <name evidence="4" type="ORF">BURPS1710A_A1715</name>
</gene>
<evidence type="ECO:0000259" key="3">
    <source>
        <dbReference type="Pfam" id="PF02581"/>
    </source>
</evidence>
<protein>
    <submittedName>
        <fullName evidence="4">Putative thiamine-phosphate pyrophosphorylase ThiE</fullName>
    </submittedName>
</protein>
<dbReference type="InterPro" id="IPR013785">
    <property type="entry name" value="Aldolase_TIM"/>
</dbReference>
<dbReference type="AlphaFoldDB" id="A0A0E1VSJ2"/>
<evidence type="ECO:0000256" key="1">
    <source>
        <dbReference type="ARBA" id="ARBA00004948"/>
    </source>
</evidence>
<accession>A0A0E1VSJ2</accession>
<keyword evidence="2" id="KW-0784">Thiamine biosynthesis</keyword>
<dbReference type="PANTHER" id="PTHR20857">
    <property type="entry name" value="THIAMINE-PHOSPHATE PYROPHOSPHORYLASE"/>
    <property type="match status" value="1"/>
</dbReference>
<dbReference type="InterPro" id="IPR036206">
    <property type="entry name" value="ThiamineP_synth_sf"/>
</dbReference>
<organism evidence="4">
    <name type="scientific">Burkholderia pseudomallei 1710a</name>
    <dbReference type="NCBI Taxonomy" id="320371"/>
    <lineage>
        <taxon>Bacteria</taxon>
        <taxon>Pseudomonadati</taxon>
        <taxon>Pseudomonadota</taxon>
        <taxon>Betaproteobacteria</taxon>
        <taxon>Burkholderiales</taxon>
        <taxon>Burkholderiaceae</taxon>
        <taxon>Burkholderia</taxon>
        <taxon>pseudomallei group</taxon>
    </lineage>
</organism>